<reference evidence="1 2" key="1">
    <citation type="journal article" date="2016" name="BMC Genomics">
        <title>Comparative genomic and transcriptomic analyses of the Fuzhuan brick tea-fermentation fungus Aspergillus cristatus.</title>
        <authorList>
            <person name="Ge Y."/>
            <person name="Wang Y."/>
            <person name="Liu Y."/>
            <person name="Tan Y."/>
            <person name="Ren X."/>
            <person name="Zhang X."/>
            <person name="Hyde K.D."/>
            <person name="Liu Y."/>
            <person name="Liu Z."/>
        </authorList>
    </citation>
    <scope>NUCLEOTIDE SEQUENCE [LARGE SCALE GENOMIC DNA]</scope>
    <source>
        <strain evidence="1 2">GZAAS20.1005</strain>
    </source>
</reference>
<dbReference type="Gene3D" id="2.60.40.2970">
    <property type="match status" value="1"/>
</dbReference>
<comment type="caution">
    <text evidence="1">The sequence shown here is derived from an EMBL/GenBank/DDBJ whole genome shotgun (WGS) entry which is preliminary data.</text>
</comment>
<dbReference type="VEuPathDB" id="FungiDB:SI65_10123"/>
<dbReference type="OrthoDB" id="4664297at2759"/>
<dbReference type="EMBL" id="JXNT01000025">
    <property type="protein sequence ID" value="ODM14501.1"/>
    <property type="molecule type" value="Genomic_DNA"/>
</dbReference>
<proteinExistence type="predicted"/>
<name>A0A1E3B0Y5_ASPCR</name>
<dbReference type="AlphaFoldDB" id="A0A1E3B0Y5"/>
<protein>
    <submittedName>
        <fullName evidence="1">Uncharacterized protein</fullName>
    </submittedName>
</protein>
<gene>
    <name evidence="1" type="ORF">SI65_10123</name>
</gene>
<accession>A0A1E3B0Y5</accession>
<dbReference type="Proteomes" id="UP000094569">
    <property type="component" value="Unassembled WGS sequence"/>
</dbReference>
<keyword evidence="2" id="KW-1185">Reference proteome</keyword>
<evidence type="ECO:0000313" key="1">
    <source>
        <dbReference type="EMBL" id="ODM14501.1"/>
    </source>
</evidence>
<organism evidence="1 2">
    <name type="scientific">Aspergillus cristatus</name>
    <name type="common">Chinese Fuzhuan brick tea-fermentation fungus</name>
    <name type="synonym">Eurotium cristatum</name>
    <dbReference type="NCBI Taxonomy" id="573508"/>
    <lineage>
        <taxon>Eukaryota</taxon>
        <taxon>Fungi</taxon>
        <taxon>Dikarya</taxon>
        <taxon>Ascomycota</taxon>
        <taxon>Pezizomycotina</taxon>
        <taxon>Eurotiomycetes</taxon>
        <taxon>Eurotiomycetidae</taxon>
        <taxon>Eurotiales</taxon>
        <taxon>Aspergillaceae</taxon>
        <taxon>Aspergillus</taxon>
        <taxon>Aspergillus subgen. Aspergillus</taxon>
    </lineage>
</organism>
<sequence>MVNFMETTIALQVLLAPHQTVPFTSPLPIEVSVYNAASIPVTILDRNTPLELGAGHLGVLKLHDAQTHEEVPIATISASRIQPPLPNEYIEIPSDTTVKRTLELRVDEKDIQVGREYTVRAEGLWSAVWYRALSEITEEERDHSLNATTGEFLSNVGRIKVE</sequence>
<evidence type="ECO:0000313" key="2">
    <source>
        <dbReference type="Proteomes" id="UP000094569"/>
    </source>
</evidence>